<dbReference type="Pfam" id="PF00168">
    <property type="entry name" value="C2"/>
    <property type="match status" value="1"/>
</dbReference>
<gene>
    <name evidence="2" type="ORF">LUZ62_059052</name>
</gene>
<dbReference type="AlphaFoldDB" id="A0AAV8E5X7"/>
<dbReference type="PANTHER" id="PTHR32246">
    <property type="entry name" value="INGRESSION PROTEIN FIC1"/>
    <property type="match status" value="1"/>
</dbReference>
<reference evidence="2" key="1">
    <citation type="submission" date="2022-08" db="EMBL/GenBank/DDBJ databases">
        <authorList>
            <person name="Marques A."/>
        </authorList>
    </citation>
    <scope>NUCLEOTIDE SEQUENCE</scope>
    <source>
        <strain evidence="2">RhyPub2mFocal</strain>
        <tissue evidence="2">Leaves</tissue>
    </source>
</reference>
<dbReference type="Proteomes" id="UP001140206">
    <property type="component" value="Chromosome 3"/>
</dbReference>
<proteinExistence type="predicted"/>
<dbReference type="SUPFAM" id="SSF49562">
    <property type="entry name" value="C2 domain (Calcium/lipid-binding domain, CaLB)"/>
    <property type="match status" value="1"/>
</dbReference>
<evidence type="ECO:0000259" key="1">
    <source>
        <dbReference type="Pfam" id="PF00168"/>
    </source>
</evidence>
<keyword evidence="3" id="KW-1185">Reference proteome</keyword>
<feature type="domain" description="C2" evidence="1">
    <location>
        <begin position="42"/>
        <end position="135"/>
    </location>
</feature>
<dbReference type="InterPro" id="IPR000008">
    <property type="entry name" value="C2_dom"/>
</dbReference>
<accession>A0AAV8E5X7</accession>
<comment type="caution">
    <text evidence="2">The sequence shown here is derived from an EMBL/GenBank/DDBJ whole genome shotgun (WGS) entry which is preliminary data.</text>
</comment>
<evidence type="ECO:0000313" key="3">
    <source>
        <dbReference type="Proteomes" id="UP001140206"/>
    </source>
</evidence>
<dbReference type="PANTHER" id="PTHR32246:SF17">
    <property type="entry name" value="BON1-ASSOCIATED PROTEIN 2"/>
    <property type="match status" value="1"/>
</dbReference>
<dbReference type="EMBL" id="JAMFTS010000003">
    <property type="protein sequence ID" value="KAJ4774795.1"/>
    <property type="molecule type" value="Genomic_DNA"/>
</dbReference>
<dbReference type="InterPro" id="IPR035892">
    <property type="entry name" value="C2_domain_sf"/>
</dbReference>
<evidence type="ECO:0000313" key="2">
    <source>
        <dbReference type="EMBL" id="KAJ4774795.1"/>
    </source>
</evidence>
<name>A0AAV8E5X7_9POAL</name>
<protein>
    <submittedName>
        <fullName evidence="2">BON1-associated protein 2</fullName>
    </submittedName>
</protein>
<sequence length="198" mass="21753">MATNQKIIKFQNLKNIQPTLINFLQKQMASCGTTAFSYDSNSLEVTIISAEDLRQGWNHVGRGAFVTVRSGQSVASTASGTDDTHGYPLWNERLHINAPPHGGWIQVDVAKRRHGDATNSVHIASAKIPMSDFAYGPIGYKHFLSYRLRDQEGRSNGIVNLCVRRLGGNGEAQFHGKKCAMGYPVAPVGVGYSAYHKY</sequence>
<organism evidence="2 3">
    <name type="scientific">Rhynchospora pubera</name>
    <dbReference type="NCBI Taxonomy" id="906938"/>
    <lineage>
        <taxon>Eukaryota</taxon>
        <taxon>Viridiplantae</taxon>
        <taxon>Streptophyta</taxon>
        <taxon>Embryophyta</taxon>
        <taxon>Tracheophyta</taxon>
        <taxon>Spermatophyta</taxon>
        <taxon>Magnoliopsida</taxon>
        <taxon>Liliopsida</taxon>
        <taxon>Poales</taxon>
        <taxon>Cyperaceae</taxon>
        <taxon>Cyperoideae</taxon>
        <taxon>Rhynchosporeae</taxon>
        <taxon>Rhynchospora</taxon>
    </lineage>
</organism>